<name>A0A1Z2XPW7_9FIRM</name>
<evidence type="ECO:0000256" key="2">
    <source>
        <dbReference type="ARBA" id="ARBA00007131"/>
    </source>
</evidence>
<proteinExistence type="inferred from homology"/>
<dbReference type="EMBL" id="CP021422">
    <property type="protein sequence ID" value="ASB40498.1"/>
    <property type="molecule type" value="Genomic_DNA"/>
</dbReference>
<evidence type="ECO:0000256" key="3">
    <source>
        <dbReference type="ARBA" id="ARBA00023052"/>
    </source>
</evidence>
<reference evidence="7" key="2">
    <citation type="submission" date="2017-05" db="EMBL/GenBank/DDBJ databases">
        <title>Improved OligoMM genomes.</title>
        <authorList>
            <person name="Garzetti D."/>
        </authorList>
    </citation>
    <scope>NUCLEOTIDE SEQUENCE [LARGE SCALE GENOMIC DNA]</scope>
    <source>
        <strain evidence="7">KB18</strain>
    </source>
</reference>
<feature type="domain" description="Transketolase N-terminal" evidence="4">
    <location>
        <begin position="27"/>
        <end position="266"/>
    </location>
</feature>
<dbReference type="Proteomes" id="UP000596035">
    <property type="component" value="Chromosome"/>
</dbReference>
<protein>
    <submittedName>
        <fullName evidence="6">Transketolase</fullName>
    </submittedName>
</protein>
<dbReference type="SUPFAM" id="SSF52518">
    <property type="entry name" value="Thiamin diphosphate-binding fold (THDP-binding)"/>
    <property type="match status" value="1"/>
</dbReference>
<dbReference type="AlphaFoldDB" id="A0A1Z2XPW7"/>
<dbReference type="InterPro" id="IPR029061">
    <property type="entry name" value="THDP-binding"/>
</dbReference>
<keyword evidence="3" id="KW-0786">Thiamine pyrophosphate</keyword>
<evidence type="ECO:0000256" key="1">
    <source>
        <dbReference type="ARBA" id="ARBA00001964"/>
    </source>
</evidence>
<comment type="cofactor">
    <cofactor evidence="1">
        <name>thiamine diphosphate</name>
        <dbReference type="ChEBI" id="CHEBI:58937"/>
    </cofactor>
</comment>
<evidence type="ECO:0000313" key="6">
    <source>
        <dbReference type="EMBL" id="QQR29783.1"/>
    </source>
</evidence>
<evidence type="ECO:0000313" key="5">
    <source>
        <dbReference type="EMBL" id="ASB40498.1"/>
    </source>
</evidence>
<organism evidence="6 8">
    <name type="scientific">Acutalibacter muris</name>
    <dbReference type="NCBI Taxonomy" id="1796620"/>
    <lineage>
        <taxon>Bacteria</taxon>
        <taxon>Bacillati</taxon>
        <taxon>Bacillota</taxon>
        <taxon>Clostridia</taxon>
        <taxon>Eubacteriales</taxon>
        <taxon>Acutalibacteraceae</taxon>
        <taxon>Acutalibacter</taxon>
    </lineage>
</organism>
<dbReference type="PANTHER" id="PTHR47514:SF1">
    <property type="entry name" value="TRANSKETOLASE N-TERMINAL SECTION-RELATED"/>
    <property type="match status" value="1"/>
</dbReference>
<evidence type="ECO:0000259" key="4">
    <source>
        <dbReference type="Pfam" id="PF00456"/>
    </source>
</evidence>
<dbReference type="RefSeq" id="WP_066533922.1">
    <property type="nucleotide sequence ID" value="NZ_CAJTCQ010000007.1"/>
</dbReference>
<dbReference type="Pfam" id="PF00456">
    <property type="entry name" value="Transketolase_N"/>
    <property type="match status" value="1"/>
</dbReference>
<dbReference type="Gene3D" id="3.40.50.970">
    <property type="match status" value="1"/>
</dbReference>
<reference evidence="6 8" key="3">
    <citation type="submission" date="2020-11" db="EMBL/GenBank/DDBJ databases">
        <title>Closed and high quality bacterial genomes of the OMM12 community.</title>
        <authorList>
            <person name="Marbouty M."/>
            <person name="Lamy-Besnier Q."/>
            <person name="Debarbieux L."/>
            <person name="Koszul R."/>
        </authorList>
    </citation>
    <scope>NUCLEOTIDE SEQUENCE [LARGE SCALE GENOMIC DNA]</scope>
    <source>
        <strain evidence="6 8">KB18</strain>
    </source>
</reference>
<dbReference type="PANTHER" id="PTHR47514">
    <property type="entry name" value="TRANSKETOLASE N-TERMINAL SECTION-RELATED"/>
    <property type="match status" value="1"/>
</dbReference>
<dbReference type="InterPro" id="IPR005474">
    <property type="entry name" value="Transketolase_N"/>
</dbReference>
<accession>A0A1Z2XPW7</accession>
<evidence type="ECO:0000313" key="7">
    <source>
        <dbReference type="Proteomes" id="UP000196710"/>
    </source>
</evidence>
<gene>
    <name evidence="5" type="ORF">ADH66_07390</name>
    <name evidence="6" type="ORF">I5Q82_17445</name>
</gene>
<reference evidence="5" key="1">
    <citation type="journal article" date="2017" name="Genome Announc.">
        <title>High-Quality Whole-Genome Sequences of the Oligo-Mouse-Microbiota Bacterial Community.</title>
        <authorList>
            <person name="Garzetti D."/>
            <person name="Brugiroux S."/>
            <person name="Bunk B."/>
            <person name="Pukall R."/>
            <person name="McCoy K.D."/>
            <person name="Macpherson A.J."/>
            <person name="Stecher B."/>
        </authorList>
    </citation>
    <scope>NUCLEOTIDE SEQUENCE</scope>
    <source>
        <strain evidence="5">KB18</strain>
    </source>
</reference>
<evidence type="ECO:0000313" key="8">
    <source>
        <dbReference type="Proteomes" id="UP000596035"/>
    </source>
</evidence>
<dbReference type="Proteomes" id="UP000196710">
    <property type="component" value="Chromosome"/>
</dbReference>
<dbReference type="KEGG" id="amur:ADH66_07390"/>
<comment type="similarity">
    <text evidence="2">Belongs to the transketolase family.</text>
</comment>
<sequence length="271" mass="30748">MKHSIEALEEKAYQYRKRFLEIFTGLGYGHLTTAFSWTEIAAVLYNEIMRVAPAGEESEDFDKMVVSKGHGVGMLFPIFEDLGYFSKGELEKTIRVGESNQKLRRLYYPGFDFYGGSLGIGLGLAAGMAKGAKLQGADWKVYCVVGDAECYEGSIWEAMNFAGHNELDNLITLVDRNSLGCSDFTEHMLKLEPFKDKWLSCNWDVYEIDGHDVEQIYETLTEASERKHEKPQCIIANTKKGKGLEYLVDKPLMHGYMPKGEEVKRAYESLR</sequence>
<keyword evidence="7" id="KW-1185">Reference proteome</keyword>
<dbReference type="EMBL" id="CP065321">
    <property type="protein sequence ID" value="QQR29783.1"/>
    <property type="molecule type" value="Genomic_DNA"/>
</dbReference>